<dbReference type="STRING" id="1202768.SAMN05216285_1602"/>
<reference evidence="3" key="1">
    <citation type="submission" date="2016-10" db="EMBL/GenBank/DDBJ databases">
        <authorList>
            <person name="Varghese N."/>
        </authorList>
    </citation>
    <scope>NUCLEOTIDE SEQUENCE [LARGE SCALE GENOMIC DNA]</scope>
    <source>
        <strain evidence="3">CGMCC 1.12284</strain>
    </source>
</reference>
<name>A0A1I0NDH9_9EURY</name>
<gene>
    <name evidence="2" type="ORF">SAMN05216285_1602</name>
</gene>
<dbReference type="AlphaFoldDB" id="A0A1I0NDH9"/>
<evidence type="ECO:0000313" key="2">
    <source>
        <dbReference type="EMBL" id="SEV99249.1"/>
    </source>
</evidence>
<protein>
    <submittedName>
        <fullName evidence="2">Uncharacterized protein</fullName>
    </submittedName>
</protein>
<accession>A0A1I0NDH9</accession>
<keyword evidence="3" id="KW-1185">Reference proteome</keyword>
<proteinExistence type="predicted"/>
<organism evidence="2 3">
    <name type="scientific">Natrinema salifodinae</name>
    <dbReference type="NCBI Taxonomy" id="1202768"/>
    <lineage>
        <taxon>Archaea</taxon>
        <taxon>Methanobacteriati</taxon>
        <taxon>Methanobacteriota</taxon>
        <taxon>Stenosarchaea group</taxon>
        <taxon>Halobacteria</taxon>
        <taxon>Halobacteriales</taxon>
        <taxon>Natrialbaceae</taxon>
        <taxon>Natrinema</taxon>
    </lineage>
</organism>
<feature type="region of interest" description="Disordered" evidence="1">
    <location>
        <begin position="1"/>
        <end position="23"/>
    </location>
</feature>
<evidence type="ECO:0000313" key="3">
    <source>
        <dbReference type="Proteomes" id="UP000183275"/>
    </source>
</evidence>
<sequence>MEAENLETADEAGDKEEYEIDEEHHKVLRETLTGDWEELETIGHFTNPSLR</sequence>
<dbReference type="Proteomes" id="UP000183275">
    <property type="component" value="Unassembled WGS sequence"/>
</dbReference>
<feature type="compositionally biased region" description="Acidic residues" evidence="1">
    <location>
        <begin position="1"/>
        <end position="21"/>
    </location>
</feature>
<dbReference type="EMBL" id="FOIS01000002">
    <property type="protein sequence ID" value="SEV99249.1"/>
    <property type="molecule type" value="Genomic_DNA"/>
</dbReference>
<evidence type="ECO:0000256" key="1">
    <source>
        <dbReference type="SAM" id="MobiDB-lite"/>
    </source>
</evidence>